<dbReference type="Gene3D" id="3.40.50.1000">
    <property type="entry name" value="HAD superfamily/HAD-like"/>
    <property type="match status" value="1"/>
</dbReference>
<dbReference type="AlphaFoldDB" id="A0A2T3FXN1"/>
<dbReference type="GO" id="GO:0006281">
    <property type="term" value="P:DNA repair"/>
    <property type="evidence" value="ECO:0007669"/>
    <property type="project" value="TreeGrafter"/>
</dbReference>
<dbReference type="PANTHER" id="PTHR43434:SF1">
    <property type="entry name" value="PHOSPHOGLYCOLATE PHOSPHATASE"/>
    <property type="match status" value="1"/>
</dbReference>
<organism evidence="2 3">
    <name type="scientific">Faecalibacillus faecis</name>
    <dbReference type="NCBI Taxonomy" id="1982628"/>
    <lineage>
        <taxon>Bacteria</taxon>
        <taxon>Bacillati</taxon>
        <taxon>Bacillota</taxon>
        <taxon>Erysipelotrichia</taxon>
        <taxon>Erysipelotrichales</taxon>
        <taxon>Coprobacillaceae</taxon>
        <taxon>Faecalibacillus</taxon>
    </lineage>
</organism>
<dbReference type="Pfam" id="PF13419">
    <property type="entry name" value="HAD_2"/>
    <property type="match status" value="1"/>
</dbReference>
<proteinExistence type="predicted"/>
<gene>
    <name evidence="2" type="ORF">C7U55_08070</name>
</gene>
<sequence length="503" mass="58621">MFYSQTCENIQLIVFTLDGGLLDINRLRYNYYRSTCETYHKNASREEFSKMLGNMNTMYDHSLLENIIPAKEFNKAVEKDLFEYIKLKPSIKREGVDELIQYCKQKNMKIAVYTTHKTKRAIQYLQLTGLYEKIDFLIGGDSHLKPLPHCQMLEVTCQQMDIEPSHTMIVANFESMVEAANKLLANVIYMPDLSPATEKIKASVYKVTKNPLEIMNMFLFSKYDSVEMFSPILGMNANMDLDTLTQTRDKLLEKYKDDEQLIGLVNKTYDYFNEILLKQFLIEELEKNEKKHFSFDDEDSTLKGKQNIEMFEEENNQEEMIKEEAEVPFLDEKKDLFQEQSVLKNTTSIDPKRINELMDIINGNAEAEENVETEEKVEEVKEKDKSKMDTFMDGVYNLLISIILVFAFLIFRIILQEFIISIPSLNSMAITLEKGYLKILEVLFGFVFNSLHMLFKIVPTYKVFVYQNSLLSPMAVLCLFSIILIFIIISMIKGMINLIKNKD</sequence>
<feature type="transmembrane region" description="Helical" evidence="1">
    <location>
        <begin position="436"/>
        <end position="458"/>
    </location>
</feature>
<dbReference type="GeneID" id="77471043"/>
<dbReference type="Proteomes" id="UP000241201">
    <property type="component" value="Unassembled WGS sequence"/>
</dbReference>
<keyword evidence="1" id="KW-0812">Transmembrane</keyword>
<dbReference type="InterPro" id="IPR023214">
    <property type="entry name" value="HAD_sf"/>
</dbReference>
<feature type="transmembrane region" description="Helical" evidence="1">
    <location>
        <begin position="470"/>
        <end position="492"/>
    </location>
</feature>
<dbReference type="PANTHER" id="PTHR43434">
    <property type="entry name" value="PHOSPHOGLYCOLATE PHOSPHATASE"/>
    <property type="match status" value="1"/>
</dbReference>
<evidence type="ECO:0008006" key="4">
    <source>
        <dbReference type="Google" id="ProtNLM"/>
    </source>
</evidence>
<evidence type="ECO:0000313" key="2">
    <source>
        <dbReference type="EMBL" id="PST40012.1"/>
    </source>
</evidence>
<dbReference type="GO" id="GO:0008967">
    <property type="term" value="F:phosphoglycolate phosphatase activity"/>
    <property type="evidence" value="ECO:0007669"/>
    <property type="project" value="TreeGrafter"/>
</dbReference>
<keyword evidence="1" id="KW-0472">Membrane</keyword>
<name>A0A2T3FXN1_9FIRM</name>
<keyword evidence="1" id="KW-1133">Transmembrane helix</keyword>
<protein>
    <recommendedName>
        <fullName evidence="4">HAD family phosphatase</fullName>
    </recommendedName>
</protein>
<dbReference type="InterPro" id="IPR036412">
    <property type="entry name" value="HAD-like_sf"/>
</dbReference>
<evidence type="ECO:0000313" key="3">
    <source>
        <dbReference type="Proteomes" id="UP000241201"/>
    </source>
</evidence>
<feature type="transmembrane region" description="Helical" evidence="1">
    <location>
        <begin position="395"/>
        <end position="415"/>
    </location>
</feature>
<dbReference type="InterPro" id="IPR023198">
    <property type="entry name" value="PGP-like_dom2"/>
</dbReference>
<dbReference type="SUPFAM" id="SSF56784">
    <property type="entry name" value="HAD-like"/>
    <property type="match status" value="1"/>
</dbReference>
<dbReference type="EMBL" id="PYLP01000009">
    <property type="protein sequence ID" value="PST40012.1"/>
    <property type="molecule type" value="Genomic_DNA"/>
</dbReference>
<dbReference type="GO" id="GO:0005829">
    <property type="term" value="C:cytosol"/>
    <property type="evidence" value="ECO:0007669"/>
    <property type="project" value="TreeGrafter"/>
</dbReference>
<keyword evidence="3" id="KW-1185">Reference proteome</keyword>
<comment type="caution">
    <text evidence="2">The sequence shown here is derived from an EMBL/GenBank/DDBJ whole genome shotgun (WGS) entry which is preliminary data.</text>
</comment>
<dbReference type="Gene3D" id="1.10.150.240">
    <property type="entry name" value="Putative phosphatase, domain 2"/>
    <property type="match status" value="1"/>
</dbReference>
<dbReference type="InterPro" id="IPR050155">
    <property type="entry name" value="HAD-like_hydrolase_sf"/>
</dbReference>
<reference evidence="3" key="1">
    <citation type="submission" date="2018-03" db="EMBL/GenBank/DDBJ databases">
        <title>Lachnoclostridium SNUG30370 gen.nov., sp.nov., isolated from human faeces.</title>
        <authorList>
            <person name="Seo B."/>
            <person name="Jeon K."/>
            <person name="Ko G."/>
        </authorList>
    </citation>
    <scope>NUCLEOTIDE SEQUENCE [LARGE SCALE GENOMIC DNA]</scope>
    <source>
        <strain evidence="3">SNUG30370</strain>
    </source>
</reference>
<evidence type="ECO:0000256" key="1">
    <source>
        <dbReference type="SAM" id="Phobius"/>
    </source>
</evidence>
<dbReference type="RefSeq" id="WP_106988127.1">
    <property type="nucleotide sequence ID" value="NZ_JAJCFI010000015.1"/>
</dbReference>
<accession>A0A2T3FXN1</accession>
<dbReference type="InterPro" id="IPR041492">
    <property type="entry name" value="HAD_2"/>
</dbReference>